<keyword evidence="11" id="KW-1185">Reference proteome</keyword>
<evidence type="ECO:0000313" key="10">
    <source>
        <dbReference type="EMBL" id="KAK5646814.1"/>
    </source>
</evidence>
<keyword evidence="3" id="KW-0809">Transit peptide</keyword>
<evidence type="ECO:0000256" key="1">
    <source>
        <dbReference type="ARBA" id="ARBA00004173"/>
    </source>
</evidence>
<gene>
    <name evidence="10" type="ORF">RI129_005278</name>
</gene>
<sequence>MLSRLANTKLTITVEAFSLNYTNLQICRWGRKPRWLPTAKTKMFRVPPRPQIPVEDYEELKRLYNIYRTEIKSLKNYFTEKYSVENVQRFDMEQHEKSFKEDFLKCNAINDEWNQQIKVEREERVAKELEENIEDAKKRLEARNERQLIKLQNADEIVRHEIEASKDFITPEKLDAAIEYALNNPVDYNYAIDLDGNIIEGRETGSRKLEIKQ</sequence>
<protein>
    <recommendedName>
        <fullName evidence="7">Small ribosomal subunit protein mS26</fullName>
    </recommendedName>
    <alternativeName>
        <fullName evidence="8">28S ribosomal protein S26, mitochondrial</fullName>
    </alternativeName>
</protein>
<keyword evidence="9" id="KW-0175">Coiled coil</keyword>
<evidence type="ECO:0000256" key="9">
    <source>
        <dbReference type="SAM" id="Coils"/>
    </source>
</evidence>
<proteinExistence type="inferred from homology"/>
<keyword evidence="4" id="KW-0689">Ribosomal protein</keyword>
<keyword evidence="6" id="KW-0687">Ribonucleoprotein</keyword>
<dbReference type="AlphaFoldDB" id="A0AAN7VMF3"/>
<dbReference type="InterPro" id="IPR026140">
    <property type="entry name" value="Ribosomal_mS26"/>
</dbReference>
<dbReference type="Pfam" id="PF14943">
    <property type="entry name" value="MRP-S26"/>
    <property type="match status" value="1"/>
</dbReference>
<evidence type="ECO:0000256" key="7">
    <source>
        <dbReference type="ARBA" id="ARBA00035138"/>
    </source>
</evidence>
<evidence type="ECO:0000256" key="4">
    <source>
        <dbReference type="ARBA" id="ARBA00022980"/>
    </source>
</evidence>
<name>A0AAN7VMF3_9COLE</name>
<comment type="subcellular location">
    <subcellularLocation>
        <location evidence="1">Mitochondrion</location>
    </subcellularLocation>
</comment>
<dbReference type="GO" id="GO:0005763">
    <property type="term" value="C:mitochondrial small ribosomal subunit"/>
    <property type="evidence" value="ECO:0007669"/>
    <property type="project" value="InterPro"/>
</dbReference>
<comment type="similarity">
    <text evidence="2">Belongs to the mitochondrion-specific ribosomal protein mS26 family.</text>
</comment>
<accession>A0AAN7VMF3</accession>
<reference evidence="10 11" key="1">
    <citation type="journal article" date="2024" name="Insects">
        <title>An Improved Chromosome-Level Genome Assembly of the Firefly Pyrocoelia pectoralis.</title>
        <authorList>
            <person name="Fu X."/>
            <person name="Meyer-Rochow V.B."/>
            <person name="Ballantyne L."/>
            <person name="Zhu X."/>
        </authorList>
    </citation>
    <scope>NUCLEOTIDE SEQUENCE [LARGE SCALE GENOMIC DNA]</scope>
    <source>
        <strain evidence="10">XCY_ONT2</strain>
    </source>
</reference>
<evidence type="ECO:0000256" key="2">
    <source>
        <dbReference type="ARBA" id="ARBA00009672"/>
    </source>
</evidence>
<comment type="caution">
    <text evidence="10">The sequence shown here is derived from an EMBL/GenBank/DDBJ whole genome shotgun (WGS) entry which is preliminary data.</text>
</comment>
<dbReference type="Proteomes" id="UP001329430">
    <property type="component" value="Chromosome 3"/>
</dbReference>
<dbReference type="PANTHER" id="PTHR21035">
    <property type="entry name" value="28S RIBOSOMAL PROTEIN S26, MITOCHONDRIAL"/>
    <property type="match status" value="1"/>
</dbReference>
<feature type="coiled-coil region" evidence="9">
    <location>
        <begin position="110"/>
        <end position="157"/>
    </location>
</feature>
<keyword evidence="5" id="KW-0496">Mitochondrion</keyword>
<evidence type="ECO:0000313" key="11">
    <source>
        <dbReference type="Proteomes" id="UP001329430"/>
    </source>
</evidence>
<evidence type="ECO:0000256" key="5">
    <source>
        <dbReference type="ARBA" id="ARBA00023128"/>
    </source>
</evidence>
<evidence type="ECO:0000256" key="3">
    <source>
        <dbReference type="ARBA" id="ARBA00022946"/>
    </source>
</evidence>
<evidence type="ECO:0000256" key="8">
    <source>
        <dbReference type="ARBA" id="ARBA00035344"/>
    </source>
</evidence>
<dbReference type="PANTHER" id="PTHR21035:SF2">
    <property type="entry name" value="SMALL RIBOSOMAL SUBUNIT PROTEIN MS26"/>
    <property type="match status" value="1"/>
</dbReference>
<organism evidence="10 11">
    <name type="scientific">Pyrocoelia pectoralis</name>
    <dbReference type="NCBI Taxonomy" id="417401"/>
    <lineage>
        <taxon>Eukaryota</taxon>
        <taxon>Metazoa</taxon>
        <taxon>Ecdysozoa</taxon>
        <taxon>Arthropoda</taxon>
        <taxon>Hexapoda</taxon>
        <taxon>Insecta</taxon>
        <taxon>Pterygota</taxon>
        <taxon>Neoptera</taxon>
        <taxon>Endopterygota</taxon>
        <taxon>Coleoptera</taxon>
        <taxon>Polyphaga</taxon>
        <taxon>Elateriformia</taxon>
        <taxon>Elateroidea</taxon>
        <taxon>Lampyridae</taxon>
        <taxon>Lampyrinae</taxon>
        <taxon>Pyrocoelia</taxon>
    </lineage>
</organism>
<evidence type="ECO:0000256" key="6">
    <source>
        <dbReference type="ARBA" id="ARBA00023274"/>
    </source>
</evidence>
<dbReference type="EMBL" id="JAVRBK010000003">
    <property type="protein sequence ID" value="KAK5646814.1"/>
    <property type="molecule type" value="Genomic_DNA"/>
</dbReference>